<evidence type="ECO:0000313" key="1">
    <source>
        <dbReference type="EMBL" id="KAJ3556148.1"/>
    </source>
</evidence>
<accession>A0ACC1T9E3</accession>
<proteinExistence type="predicted"/>
<organism evidence="1 2">
    <name type="scientific">Phlebia brevispora</name>
    <dbReference type="NCBI Taxonomy" id="194682"/>
    <lineage>
        <taxon>Eukaryota</taxon>
        <taxon>Fungi</taxon>
        <taxon>Dikarya</taxon>
        <taxon>Basidiomycota</taxon>
        <taxon>Agaricomycotina</taxon>
        <taxon>Agaricomycetes</taxon>
        <taxon>Polyporales</taxon>
        <taxon>Meruliaceae</taxon>
        <taxon>Phlebia</taxon>
    </lineage>
</organism>
<name>A0ACC1T9E3_9APHY</name>
<dbReference type="EMBL" id="JANHOG010000266">
    <property type="protein sequence ID" value="KAJ3556148.1"/>
    <property type="molecule type" value="Genomic_DNA"/>
</dbReference>
<protein>
    <submittedName>
        <fullName evidence="1">Uncharacterized protein</fullName>
    </submittedName>
</protein>
<sequence>MASSTSHVELDPAPILKYLALSHDYKPSPTDAPVEFLSQHIRYLPPHLLRLFSTTTTPKERTVIPAIRNRRLRYTESSPSELSFQAARTTWPSLWQWQEIQSQVQAEEKEEQEWADKEFLQGIEKQVGKLGALLGEYQAEREAERVREVRRRQREYEEALPEEDEDTDEEEAAKAAAAEEMTAEEAQSLFMRRVKEKYIYGLLDSIDYDKVDWDEKWDQGLDRDDEERWFDEEEESVVPRGDADTGDCSPSSLSTNMSASTTFKLNTGATIPAIGLGTWAGFTHEEQEAAKDWIAGYRRIDTAYLYGTERSVGRAIKESGIPREEIFITTKLPWHHWGREEESIQRSLDSLGVDYVDLWLMHWPQTMVYENDNPFPLTADGKLITAEYPFEKIWAAMEKVYDSGRAKAIGVSNFSIKTLEELRKVSRITPADNQVEMHPYLIQKELLNYCKEKGISVTAYAPTGYKMVREDPLIVGLAEKYKVKPTQIILAWHLARGVGVVPGSKNPEHQKENINLPTLSPEDVKRISGLDKGQRLSNKPDENGGIMYKNGCNISQFMRAKPGRFCIEYRNQRTLTVSRDHRLRRQLPSHSGSSASKIGLAKYLTASHRVYFGCGSIVTAATLPIQKAWRFLTHEDQSHGLCDGACSVEQDVFAIGANAHCAHSDLPSLHGGYSCSVDTAGFWHSWTDTGLISGVVSHIRSSGISGGGGANPSRIALLGAYEGSDRGITMNIYNKLQNYTARLDRLYLAKIADQAERYHDVVAEIKSLITSPEDQLTFEERNLLSIAFKNITGTLRNNWRVIDTLEKREAPRSTPHQVALMHLQKERIRRELDSTCQDIVSLLENYLLKSATAGEERVFYSKMRGDYYRYLAEFTKDQPDDENASSSLDAYKYAYKHAVVALDPMHPTRLGLALNFAVYYHDIHNSPEHACFLAKHAFDEAVMAATSAPPGQILEDSLTILQLLKDDMILWSGEIQ</sequence>
<reference evidence="1" key="1">
    <citation type="submission" date="2022-07" db="EMBL/GenBank/DDBJ databases">
        <title>Genome Sequence of Phlebia brevispora.</title>
        <authorList>
            <person name="Buettner E."/>
        </authorList>
    </citation>
    <scope>NUCLEOTIDE SEQUENCE</scope>
    <source>
        <strain evidence="1">MPL23</strain>
    </source>
</reference>
<comment type="caution">
    <text evidence="1">The sequence shown here is derived from an EMBL/GenBank/DDBJ whole genome shotgun (WGS) entry which is preliminary data.</text>
</comment>
<keyword evidence="2" id="KW-1185">Reference proteome</keyword>
<gene>
    <name evidence="1" type="ORF">NM688_g2181</name>
</gene>
<dbReference type="Proteomes" id="UP001148662">
    <property type="component" value="Unassembled WGS sequence"/>
</dbReference>
<evidence type="ECO:0000313" key="2">
    <source>
        <dbReference type="Proteomes" id="UP001148662"/>
    </source>
</evidence>